<evidence type="ECO:0000313" key="2">
    <source>
        <dbReference type="EMBL" id="AOW00418.1"/>
    </source>
</evidence>
<accession>A0A1D8N458</accession>
<dbReference type="SUPFAM" id="SSF50630">
    <property type="entry name" value="Acid proteases"/>
    <property type="match status" value="1"/>
</dbReference>
<protein>
    <submittedName>
        <fullName evidence="2">Uncharacterized protein</fullName>
    </submittedName>
</protein>
<proteinExistence type="inferred from homology"/>
<dbReference type="EMBL" id="CP017553">
    <property type="protein sequence ID" value="AOW00418.1"/>
    <property type="molecule type" value="Genomic_DNA"/>
</dbReference>
<reference evidence="2 3" key="1">
    <citation type="journal article" date="2016" name="PLoS ONE">
        <title>Sequence Assembly of Yarrowia lipolytica Strain W29/CLIB89 Shows Transposable Element Diversity.</title>
        <authorList>
            <person name="Magnan C."/>
            <person name="Yu J."/>
            <person name="Chang I."/>
            <person name="Jahn E."/>
            <person name="Kanomata Y."/>
            <person name="Wu J."/>
            <person name="Zeller M."/>
            <person name="Oakes M."/>
            <person name="Baldi P."/>
            <person name="Sandmeyer S."/>
        </authorList>
    </citation>
    <scope>NUCLEOTIDE SEQUENCE [LARGE SCALE GENOMIC DNA]</scope>
    <source>
        <strain evidence="3">CLIB89(W29)</strain>
    </source>
</reference>
<dbReference type="VEuPathDB" id="FungiDB:YALI0_A08800g"/>
<evidence type="ECO:0000313" key="3">
    <source>
        <dbReference type="Proteomes" id="UP000182444"/>
    </source>
</evidence>
<dbReference type="InterPro" id="IPR033121">
    <property type="entry name" value="PEPTIDASE_A1"/>
</dbReference>
<name>A0A1D8N458_YARLL</name>
<dbReference type="PANTHER" id="PTHR47966">
    <property type="entry name" value="BETA-SITE APP-CLEAVING ENZYME, ISOFORM A-RELATED"/>
    <property type="match status" value="1"/>
</dbReference>
<sequence>MIFSNLLLASVAAAGVIKVPLKGGPAHGDISMGQLYYLADIEVGTPSQQVKSVIFDTGSGHLWVPGTNSTACLQGQCQQGVSFDISASKTWKFNGYAPGWDGNGITGNDTVKYAGLDVDMQVWVSLDTIDNNLGVFGQGPLKGDDAQASYAESLAAAGKIPRSIFSLNSEEPIGTHETSSSWDHVISNVYYGGFDSKKYEGPLTTVEIEDVDYEFYQVPISGFKVDGKDVQQDVKHSVILDTGGITLELSNSTVGQISNQHNGGYDSNGWYVDCGAKPTLEYVFGTTFVPVDFSIFIRKDDQGKCRFPDITIAPDDQKTLLTGPPLISRALVIFDSTKRQVTIAKAKYTQESDIVELSGDIPGAVHVWSN</sequence>
<dbReference type="InterPro" id="IPR001461">
    <property type="entry name" value="Aspartic_peptidase_A1"/>
</dbReference>
<dbReference type="InterPro" id="IPR021109">
    <property type="entry name" value="Peptidase_aspartic_dom_sf"/>
</dbReference>
<dbReference type="Proteomes" id="UP000182444">
    <property type="component" value="Chromosome 1A"/>
</dbReference>
<dbReference type="KEGG" id="yli:2906419"/>
<dbReference type="GO" id="GO:0000324">
    <property type="term" value="C:fungal-type vacuole"/>
    <property type="evidence" value="ECO:0007669"/>
    <property type="project" value="TreeGrafter"/>
</dbReference>
<dbReference type="Pfam" id="PF00026">
    <property type="entry name" value="Asp"/>
    <property type="match status" value="1"/>
</dbReference>
<gene>
    <name evidence="2" type="ORF">YALI1_A08614g</name>
</gene>
<dbReference type="FunFam" id="2.40.70.10:FF:000102">
    <property type="entry name" value="YALI0C10923p"/>
    <property type="match status" value="1"/>
</dbReference>
<dbReference type="PANTHER" id="PTHR47966:SF51">
    <property type="entry name" value="BETA-SITE APP-CLEAVING ENZYME, ISOFORM A-RELATED"/>
    <property type="match status" value="1"/>
</dbReference>
<dbReference type="OrthoDB" id="2747330at2759"/>
<dbReference type="Gene3D" id="2.40.70.10">
    <property type="entry name" value="Acid Proteases"/>
    <property type="match status" value="2"/>
</dbReference>
<dbReference type="VEuPathDB" id="FungiDB:YALI1_A08614g"/>
<dbReference type="PRINTS" id="PR00792">
    <property type="entry name" value="PEPSIN"/>
</dbReference>
<dbReference type="PROSITE" id="PS51767">
    <property type="entry name" value="PEPTIDASE_A1"/>
    <property type="match status" value="1"/>
</dbReference>
<dbReference type="FunFam" id="2.40.70.10:FF:000195">
    <property type="entry name" value="Aspartic peptidase domain-containing protein"/>
    <property type="match status" value="1"/>
</dbReference>
<comment type="similarity">
    <text evidence="1">Belongs to the peptidase A1 family.</text>
</comment>
<dbReference type="InterPro" id="IPR034164">
    <property type="entry name" value="Pepsin-like_dom"/>
</dbReference>
<dbReference type="GeneID" id="2906419"/>
<dbReference type="RefSeq" id="XP_499885.2">
    <property type="nucleotide sequence ID" value="XM_499885.3"/>
</dbReference>
<dbReference type="AlphaFoldDB" id="A0A1D8N458"/>
<dbReference type="CDD" id="cd05471">
    <property type="entry name" value="pepsin_like"/>
    <property type="match status" value="1"/>
</dbReference>
<evidence type="ECO:0000256" key="1">
    <source>
        <dbReference type="ARBA" id="ARBA00007447"/>
    </source>
</evidence>
<organism evidence="2 3">
    <name type="scientific">Yarrowia lipolytica</name>
    <name type="common">Candida lipolytica</name>
    <dbReference type="NCBI Taxonomy" id="4952"/>
    <lineage>
        <taxon>Eukaryota</taxon>
        <taxon>Fungi</taxon>
        <taxon>Dikarya</taxon>
        <taxon>Ascomycota</taxon>
        <taxon>Saccharomycotina</taxon>
        <taxon>Dipodascomycetes</taxon>
        <taxon>Dipodascales</taxon>
        <taxon>Dipodascales incertae sedis</taxon>
        <taxon>Yarrowia</taxon>
    </lineage>
</organism>
<dbReference type="eggNOG" id="KOG1339">
    <property type="taxonomic scope" value="Eukaryota"/>
</dbReference>
<dbReference type="GO" id="GO:0004190">
    <property type="term" value="F:aspartic-type endopeptidase activity"/>
    <property type="evidence" value="ECO:0007669"/>
    <property type="project" value="InterPro"/>
</dbReference>
<dbReference type="GO" id="GO:0051603">
    <property type="term" value="P:proteolysis involved in protein catabolic process"/>
    <property type="evidence" value="ECO:0007669"/>
    <property type="project" value="TreeGrafter"/>
</dbReference>